<evidence type="ECO:0000313" key="1">
    <source>
        <dbReference type="EMBL" id="EFD81398.1"/>
    </source>
</evidence>
<sequence>MAKYTEHLRLVKPEGNEYYNVEQFNQNAELIDKETKKLSEGLAKVQEGATREKAGIVQFGTEEGKALEGMMLARLAGCVGYGGDIQEPGVKDVNYIYYDRNTRKMYKCLNQNSDVSANVANFIPLDNNSLLDRLENLQRKKYPLMYNGGSPIPVGTSGKLPDYVNYDNILDFYFKIRFKGGVSFYVALDNSTNTNIVDYTLFNGIRFELNKNTNILKLIADPKSEFLSIDIFSKLT</sequence>
<reference evidence="1 2" key="2">
    <citation type="submission" date="2013-10" db="EMBL/GenBank/DDBJ databases">
        <title>The Genome Sequence of Fusobacterium nucleatum subsp. animalis D11.</title>
        <authorList>
            <consortium name="The Broad Institute Genomics Platform"/>
            <person name="Earl A."/>
            <person name="Ward D."/>
            <person name="Feldgarden M."/>
            <person name="Gevers D."/>
            <person name="Kostic A."/>
            <person name="Garrett W."/>
            <person name="Young S.K."/>
            <person name="Zeng Q."/>
            <person name="Gargeya S."/>
            <person name="Fitzgerald M."/>
            <person name="Abouelleil A."/>
            <person name="Alvarado L."/>
            <person name="Berlin A.M."/>
            <person name="Chapman S.B."/>
            <person name="Gainer-Dewar J."/>
            <person name="Goldberg J."/>
            <person name="Gnerre S."/>
            <person name="Griggs A."/>
            <person name="Gujja S."/>
            <person name="Hansen M."/>
            <person name="Howarth C."/>
            <person name="Imamovic A."/>
            <person name="Ireland A."/>
            <person name="Larimer J."/>
            <person name="McCowan C."/>
            <person name="Murphy C."/>
            <person name="Pearson M."/>
            <person name="Poon T.W."/>
            <person name="Priest M."/>
            <person name="Roberts A."/>
            <person name="Saif S."/>
            <person name="Shea T."/>
            <person name="Sykes S."/>
            <person name="Wortman J."/>
            <person name="Nusbaum C."/>
            <person name="Birren B."/>
        </authorList>
    </citation>
    <scope>NUCLEOTIDE SEQUENCE [LARGE SCALE GENOMIC DNA]</scope>
    <source>
        <strain evidence="1 2">D11</strain>
    </source>
</reference>
<accession>D6BGV1</accession>
<organism evidence="1 2">
    <name type="scientific">Fusobacterium animalis D11</name>
    <dbReference type="NCBI Taxonomy" id="556264"/>
    <lineage>
        <taxon>Bacteria</taxon>
        <taxon>Fusobacteriati</taxon>
        <taxon>Fusobacteriota</taxon>
        <taxon>Fusobacteriia</taxon>
        <taxon>Fusobacteriales</taxon>
        <taxon>Fusobacteriaceae</taxon>
        <taxon>Fusobacterium</taxon>
    </lineage>
</organism>
<name>D6BGV1_9FUSO</name>
<proteinExistence type="predicted"/>
<reference evidence="2" key="1">
    <citation type="submission" date="2009-02" db="EMBL/GenBank/DDBJ databases">
        <title>The Genome Sequence of Shigella sp. D9.</title>
        <authorList>
            <consortium name="The Broad Institute Genome Sequencing Platform"/>
            <person name="Ward D."/>
            <person name="Young S.K."/>
            <person name="Kodira C.D."/>
            <person name="Zeng Q."/>
            <person name="Koehrsen M."/>
            <person name="Alvarado L."/>
            <person name="Berlin A."/>
            <person name="Borenstein D."/>
            <person name="Chen Z."/>
            <person name="Engels R."/>
            <person name="Freedman E."/>
            <person name="Gellesch M."/>
            <person name="Goldberg J."/>
            <person name="Griggs A."/>
            <person name="Gujja S."/>
            <person name="Heiman D."/>
            <person name="Hepburn T."/>
            <person name="Howarth C."/>
            <person name="Jen D."/>
            <person name="Larson L."/>
            <person name="Lewis B."/>
            <person name="Mehta T."/>
            <person name="Park D."/>
            <person name="Pearson M."/>
            <person name="Roberts A."/>
            <person name="Saif S."/>
            <person name="Shea T."/>
            <person name="Shenoy N."/>
            <person name="Sisk P."/>
            <person name="Stolte C."/>
            <person name="Sykes S."/>
            <person name="Walk T."/>
            <person name="White J."/>
            <person name="Yandava C."/>
            <person name="Allen-Vercoe E."/>
            <person name="Strauss J."/>
            <person name="Sibley C."/>
            <person name="White A."/>
            <person name="Ambrose C."/>
            <person name="Lander E."/>
            <person name="Nusbaum C."/>
            <person name="Galagan J."/>
            <person name="Birren B."/>
        </authorList>
    </citation>
    <scope>NUCLEOTIDE SEQUENCE [LARGE SCALE GENOMIC DNA]</scope>
    <source>
        <strain evidence="2">D11</strain>
    </source>
</reference>
<dbReference type="Proteomes" id="UP000004650">
    <property type="component" value="Unassembled WGS sequence"/>
</dbReference>
<gene>
    <name evidence="1" type="ORF">PSAG_01433</name>
</gene>
<protein>
    <submittedName>
        <fullName evidence="1">Uncharacterized protein</fullName>
    </submittedName>
</protein>
<evidence type="ECO:0000313" key="2">
    <source>
        <dbReference type="Proteomes" id="UP000004650"/>
    </source>
</evidence>
<dbReference type="AlphaFoldDB" id="D6BGV1"/>
<dbReference type="HOGENOM" id="CLU_1174051_0_0_0"/>
<dbReference type="EMBL" id="ACDS02000136">
    <property type="protein sequence ID" value="EFD81398.1"/>
    <property type="molecule type" value="Genomic_DNA"/>
</dbReference>
<comment type="caution">
    <text evidence="1">The sequence shown here is derived from an EMBL/GenBank/DDBJ whole genome shotgun (WGS) entry which is preliminary data.</text>
</comment>